<dbReference type="Pfam" id="PF01381">
    <property type="entry name" value="HTH_3"/>
    <property type="match status" value="1"/>
</dbReference>
<dbReference type="CDD" id="cd00093">
    <property type="entry name" value="HTH_XRE"/>
    <property type="match status" value="1"/>
</dbReference>
<evidence type="ECO:0000313" key="3">
    <source>
        <dbReference type="EMBL" id="SPD88200.1"/>
    </source>
</evidence>
<proteinExistence type="predicted"/>
<sequence>MALIHPVHPGEILREDVLADLGLSVGEAASRLGVSRWSLRRVLAGSTRVSPILALRLEAAGVGTARAWLAMQSAHDLAAERSAGRPRVRPLDTES</sequence>
<dbReference type="PANTHER" id="PTHR36924:SF1">
    <property type="entry name" value="ANTITOXIN HIGA-1"/>
    <property type="match status" value="1"/>
</dbReference>
<evidence type="ECO:0000259" key="2">
    <source>
        <dbReference type="Pfam" id="PF01381"/>
    </source>
</evidence>
<organism evidence="3 4">
    <name type="scientific">Micropruina glycogenica</name>
    <dbReference type="NCBI Taxonomy" id="75385"/>
    <lineage>
        <taxon>Bacteria</taxon>
        <taxon>Bacillati</taxon>
        <taxon>Actinomycetota</taxon>
        <taxon>Actinomycetes</taxon>
        <taxon>Propionibacteriales</taxon>
        <taxon>Nocardioidaceae</taxon>
        <taxon>Micropruina</taxon>
    </lineage>
</organism>
<dbReference type="KEGG" id="mgg:MPLG2_3170"/>
<evidence type="ECO:0000256" key="1">
    <source>
        <dbReference type="ARBA" id="ARBA00023125"/>
    </source>
</evidence>
<accession>A0A2N9JJJ2</accession>
<protein>
    <submittedName>
        <fullName evidence="3">Transcriptional regulator</fullName>
    </submittedName>
</protein>
<keyword evidence="1" id="KW-0238">DNA-binding</keyword>
<dbReference type="EMBL" id="LT985188">
    <property type="protein sequence ID" value="SPD88200.1"/>
    <property type="molecule type" value="Genomic_DNA"/>
</dbReference>
<evidence type="ECO:0000313" key="4">
    <source>
        <dbReference type="Proteomes" id="UP000238164"/>
    </source>
</evidence>
<dbReference type="InterPro" id="IPR001387">
    <property type="entry name" value="Cro/C1-type_HTH"/>
</dbReference>
<name>A0A2N9JJJ2_9ACTN</name>
<dbReference type="RefSeq" id="WP_105186758.1">
    <property type="nucleotide sequence ID" value="NZ_BAAAGO010000044.1"/>
</dbReference>
<dbReference type="AlphaFoldDB" id="A0A2N9JJJ2"/>
<dbReference type="NCBIfam" id="TIGR02607">
    <property type="entry name" value="antidote_HigA"/>
    <property type="match status" value="1"/>
</dbReference>
<gene>
    <name evidence="3" type="ORF">MPLG2_3170</name>
</gene>
<keyword evidence="4" id="KW-1185">Reference proteome</keyword>
<reference evidence="3 4" key="1">
    <citation type="submission" date="2018-02" db="EMBL/GenBank/DDBJ databases">
        <authorList>
            <person name="Cohen D.B."/>
            <person name="Kent A.D."/>
        </authorList>
    </citation>
    <scope>NUCLEOTIDE SEQUENCE [LARGE SCALE GENOMIC DNA]</scope>
    <source>
        <strain evidence="3">1</strain>
    </source>
</reference>
<dbReference type="GO" id="GO:0003677">
    <property type="term" value="F:DNA binding"/>
    <property type="evidence" value="ECO:0007669"/>
    <property type="project" value="UniProtKB-KW"/>
</dbReference>
<dbReference type="Proteomes" id="UP000238164">
    <property type="component" value="Chromosome 1"/>
</dbReference>
<dbReference type="InterPro" id="IPR010982">
    <property type="entry name" value="Lambda_DNA-bd_dom_sf"/>
</dbReference>
<dbReference type="SUPFAM" id="SSF47413">
    <property type="entry name" value="lambda repressor-like DNA-binding domains"/>
    <property type="match status" value="1"/>
</dbReference>
<dbReference type="InterPro" id="IPR013430">
    <property type="entry name" value="Toxin_antidote_HigA"/>
</dbReference>
<dbReference type="OrthoDB" id="3174593at2"/>
<dbReference type="PANTHER" id="PTHR36924">
    <property type="entry name" value="ANTITOXIN HIGA-1"/>
    <property type="match status" value="1"/>
</dbReference>
<dbReference type="Gene3D" id="1.10.260.40">
    <property type="entry name" value="lambda repressor-like DNA-binding domains"/>
    <property type="match status" value="1"/>
</dbReference>
<feature type="domain" description="HTH cro/C1-type" evidence="2">
    <location>
        <begin position="20"/>
        <end position="59"/>
    </location>
</feature>